<accession>A0A8G1R4Y1</accession>
<evidence type="ECO:0000256" key="1">
    <source>
        <dbReference type="SAM" id="Phobius"/>
    </source>
</evidence>
<dbReference type="AlphaFoldDB" id="A0A8G1R4Y1"/>
<keyword evidence="1" id="KW-0812">Transmembrane</keyword>
<name>A0A8G1R4Y1_9EURO</name>
<keyword evidence="3" id="KW-1185">Reference proteome</keyword>
<gene>
    <name evidence="2" type="ORF">BO85DRAFT_272387</name>
</gene>
<dbReference type="EMBL" id="KZ825060">
    <property type="protein sequence ID" value="RAH58334.1"/>
    <property type="molecule type" value="Genomic_DNA"/>
</dbReference>
<evidence type="ECO:0000313" key="3">
    <source>
        <dbReference type="Proteomes" id="UP000249526"/>
    </source>
</evidence>
<dbReference type="Proteomes" id="UP000249526">
    <property type="component" value="Unassembled WGS sequence"/>
</dbReference>
<keyword evidence="1" id="KW-0472">Membrane</keyword>
<organism evidence="2 3">
    <name type="scientific">Aspergillus piperis CBS 112811</name>
    <dbReference type="NCBI Taxonomy" id="1448313"/>
    <lineage>
        <taxon>Eukaryota</taxon>
        <taxon>Fungi</taxon>
        <taxon>Dikarya</taxon>
        <taxon>Ascomycota</taxon>
        <taxon>Pezizomycotina</taxon>
        <taxon>Eurotiomycetes</taxon>
        <taxon>Eurotiomycetidae</taxon>
        <taxon>Eurotiales</taxon>
        <taxon>Aspergillaceae</taxon>
        <taxon>Aspergillus</taxon>
        <taxon>Aspergillus subgen. Circumdati</taxon>
    </lineage>
</organism>
<keyword evidence="1" id="KW-1133">Transmembrane helix</keyword>
<sequence>MTGRGISSRGGDGRPATLTHDSLLSMYDVSYMQSNIICGSSGSNVGLICFLLFVCLCLRGDFDFLKRQGPVTVLVVKLSRSMYRYVGFYEGEEKYEIDYRVCTGCNTA</sequence>
<dbReference type="RefSeq" id="XP_025516256.1">
    <property type="nucleotide sequence ID" value="XM_025655105.1"/>
</dbReference>
<reference evidence="2 3" key="1">
    <citation type="submission" date="2018-02" db="EMBL/GenBank/DDBJ databases">
        <title>The genomes of Aspergillus section Nigri reveals drivers in fungal speciation.</title>
        <authorList>
            <consortium name="DOE Joint Genome Institute"/>
            <person name="Vesth T.C."/>
            <person name="Nybo J."/>
            <person name="Theobald S."/>
            <person name="Brandl J."/>
            <person name="Frisvad J.C."/>
            <person name="Nielsen K.F."/>
            <person name="Lyhne E.K."/>
            <person name="Kogle M.E."/>
            <person name="Kuo A."/>
            <person name="Riley R."/>
            <person name="Clum A."/>
            <person name="Nolan M."/>
            <person name="Lipzen A."/>
            <person name="Salamov A."/>
            <person name="Henrissat B."/>
            <person name="Wiebenga A."/>
            <person name="De vries R.P."/>
            <person name="Grigoriev I.V."/>
            <person name="Mortensen U.H."/>
            <person name="Andersen M.R."/>
            <person name="Baker S.E."/>
        </authorList>
    </citation>
    <scope>NUCLEOTIDE SEQUENCE [LARGE SCALE GENOMIC DNA]</scope>
    <source>
        <strain evidence="2 3">CBS 112811</strain>
    </source>
</reference>
<protein>
    <submittedName>
        <fullName evidence="2">Uncharacterized protein</fullName>
    </submittedName>
</protein>
<dbReference type="GeneID" id="37158507"/>
<feature type="transmembrane region" description="Helical" evidence="1">
    <location>
        <begin position="34"/>
        <end position="58"/>
    </location>
</feature>
<evidence type="ECO:0000313" key="2">
    <source>
        <dbReference type="EMBL" id="RAH58334.1"/>
    </source>
</evidence>
<proteinExistence type="predicted"/>